<dbReference type="EMBL" id="MU150321">
    <property type="protein sequence ID" value="KAF9459212.1"/>
    <property type="molecule type" value="Genomic_DNA"/>
</dbReference>
<comment type="caution">
    <text evidence="1">The sequence shown here is derived from an EMBL/GenBank/DDBJ whole genome shotgun (WGS) entry which is preliminary data.</text>
</comment>
<evidence type="ECO:0000313" key="1">
    <source>
        <dbReference type="EMBL" id="KAF9459212.1"/>
    </source>
</evidence>
<reference evidence="1" key="1">
    <citation type="submission" date="2020-11" db="EMBL/GenBank/DDBJ databases">
        <authorList>
            <consortium name="DOE Joint Genome Institute"/>
            <person name="Ahrendt S."/>
            <person name="Riley R."/>
            <person name="Andreopoulos W."/>
            <person name="Labutti K."/>
            <person name="Pangilinan J."/>
            <person name="Ruiz-Duenas F.J."/>
            <person name="Barrasa J.M."/>
            <person name="Sanchez-Garcia M."/>
            <person name="Camarero S."/>
            <person name="Miyauchi S."/>
            <person name="Serrano A."/>
            <person name="Linde D."/>
            <person name="Babiker R."/>
            <person name="Drula E."/>
            <person name="Ayuso-Fernandez I."/>
            <person name="Pacheco R."/>
            <person name="Padilla G."/>
            <person name="Ferreira P."/>
            <person name="Barriuso J."/>
            <person name="Kellner H."/>
            <person name="Castanera R."/>
            <person name="Alfaro M."/>
            <person name="Ramirez L."/>
            <person name="Pisabarro A.G."/>
            <person name="Kuo A."/>
            <person name="Tritt A."/>
            <person name="Lipzen A."/>
            <person name="He G."/>
            <person name="Yan M."/>
            <person name="Ng V."/>
            <person name="Cullen D."/>
            <person name="Martin F."/>
            <person name="Rosso M.-N."/>
            <person name="Henrissat B."/>
            <person name="Hibbett D."/>
            <person name="Martinez A.T."/>
            <person name="Grigoriev I.V."/>
        </authorList>
    </citation>
    <scope>NUCLEOTIDE SEQUENCE</scope>
    <source>
        <strain evidence="1">CBS 247.69</strain>
    </source>
</reference>
<accession>A0A9P5XWV1</accession>
<proteinExistence type="predicted"/>
<sequence>MSTEPPPAANPRLEIQDMATNHPFQFSLLVQSLVILCPRPFPCREIDVTEQKLPEKALSIVQSWVNTGNLQGSTTAEPWNKAAGNLRLPYWDRNAGTPPILSDLLLTVIMPNNGSLQHDNILMAMTDCLPGSA</sequence>
<gene>
    <name evidence="1" type="ORF">BDZ94DRAFT_1268846</name>
</gene>
<protein>
    <submittedName>
        <fullName evidence="1">Uncharacterized protein</fullName>
    </submittedName>
</protein>
<keyword evidence="2" id="KW-1185">Reference proteome</keyword>
<dbReference type="Proteomes" id="UP000807353">
    <property type="component" value="Unassembled WGS sequence"/>
</dbReference>
<dbReference type="AlphaFoldDB" id="A0A9P5XWV1"/>
<name>A0A9P5XWV1_9AGAR</name>
<organism evidence="1 2">
    <name type="scientific">Collybia nuda</name>
    <dbReference type="NCBI Taxonomy" id="64659"/>
    <lineage>
        <taxon>Eukaryota</taxon>
        <taxon>Fungi</taxon>
        <taxon>Dikarya</taxon>
        <taxon>Basidiomycota</taxon>
        <taxon>Agaricomycotina</taxon>
        <taxon>Agaricomycetes</taxon>
        <taxon>Agaricomycetidae</taxon>
        <taxon>Agaricales</taxon>
        <taxon>Tricholomatineae</taxon>
        <taxon>Clitocybaceae</taxon>
        <taxon>Collybia</taxon>
    </lineage>
</organism>
<evidence type="ECO:0000313" key="2">
    <source>
        <dbReference type="Proteomes" id="UP000807353"/>
    </source>
</evidence>